<protein>
    <recommendedName>
        <fullName evidence="3 6">Coenzyme PQQ synthesis protein B</fullName>
    </recommendedName>
    <alternativeName>
        <fullName evidence="6">Pyrroloquinoline quinone biosynthesis protein B</fullName>
    </alternativeName>
</protein>
<comment type="pathway">
    <text evidence="1 6">Cofactor biosynthesis; pyrroloquinoline quinone biosynthesis.</text>
</comment>
<keyword evidence="4 6" id="KW-0813">Transport</keyword>
<evidence type="ECO:0000313" key="10">
    <source>
        <dbReference type="Proteomes" id="UP000032668"/>
    </source>
</evidence>
<dbReference type="UniPathway" id="UPA00539"/>
<evidence type="ECO:0000256" key="4">
    <source>
        <dbReference type="ARBA" id="ARBA00022448"/>
    </source>
</evidence>
<organism evidence="9 10">
    <name type="scientific">Acidocella aminolytica 101 = DSM 11237</name>
    <dbReference type="NCBI Taxonomy" id="1120923"/>
    <lineage>
        <taxon>Bacteria</taxon>
        <taxon>Pseudomonadati</taxon>
        <taxon>Pseudomonadota</taxon>
        <taxon>Alphaproteobacteria</taxon>
        <taxon>Acetobacterales</taxon>
        <taxon>Acidocellaceae</taxon>
        <taxon>Acidocella</taxon>
    </lineage>
</organism>
<keyword evidence="10" id="KW-1185">Reference proteome</keyword>
<dbReference type="Proteomes" id="UP000032668">
    <property type="component" value="Unassembled WGS sequence"/>
</dbReference>
<dbReference type="Gene3D" id="3.60.15.10">
    <property type="entry name" value="Ribonuclease Z/Hydroxyacylglutathione hydrolase-like"/>
    <property type="match status" value="1"/>
</dbReference>
<dbReference type="InterPro" id="IPR001279">
    <property type="entry name" value="Metallo-B-lactamas"/>
</dbReference>
<accession>A0A0D6PGA8</accession>
<dbReference type="NCBIfam" id="TIGR02108">
    <property type="entry name" value="PQQ_syn_pqqB"/>
    <property type="match status" value="1"/>
</dbReference>
<feature type="region of interest" description="Disordered" evidence="7">
    <location>
        <begin position="1"/>
        <end position="24"/>
    </location>
</feature>
<comment type="function">
    <text evidence="6">May be involved in the transport of PQQ or its precursor to the periplasm.</text>
</comment>
<name>A0A0D6PGA8_9PROT</name>
<proteinExistence type="inferred from homology"/>
<dbReference type="HAMAP" id="MF_00653">
    <property type="entry name" value="PQQ_syn_PqqB"/>
    <property type="match status" value="1"/>
</dbReference>
<dbReference type="InterPro" id="IPR011842">
    <property type="entry name" value="PQQ_synth_PqqB"/>
</dbReference>
<evidence type="ECO:0000256" key="2">
    <source>
        <dbReference type="ARBA" id="ARBA00008481"/>
    </source>
</evidence>
<gene>
    <name evidence="6" type="primary">pqqB</name>
    <name evidence="9" type="ORF">Aam_034_023</name>
</gene>
<dbReference type="AlphaFoldDB" id="A0A0D6PGA8"/>
<evidence type="ECO:0000256" key="7">
    <source>
        <dbReference type="SAM" id="MobiDB-lite"/>
    </source>
</evidence>
<evidence type="ECO:0000313" key="9">
    <source>
        <dbReference type="EMBL" id="GAN79879.1"/>
    </source>
</evidence>
<feature type="domain" description="Metallo-beta-lactamase" evidence="8">
    <location>
        <begin position="2"/>
        <end position="225"/>
    </location>
</feature>
<evidence type="ECO:0000256" key="5">
    <source>
        <dbReference type="ARBA" id="ARBA00022905"/>
    </source>
</evidence>
<evidence type="ECO:0000259" key="8">
    <source>
        <dbReference type="Pfam" id="PF12706"/>
    </source>
</evidence>
<dbReference type="EMBL" id="BANC01000034">
    <property type="protein sequence ID" value="GAN79879.1"/>
    <property type="molecule type" value="Genomic_DNA"/>
</dbReference>
<dbReference type="Pfam" id="PF12706">
    <property type="entry name" value="Lactamase_B_2"/>
    <property type="match status" value="1"/>
</dbReference>
<dbReference type="InterPro" id="IPR036866">
    <property type="entry name" value="RibonucZ/Hydroxyglut_hydro"/>
</dbReference>
<evidence type="ECO:0000256" key="3">
    <source>
        <dbReference type="ARBA" id="ARBA00015084"/>
    </source>
</evidence>
<dbReference type="STRING" id="1120923.SAMN02746095_00905"/>
<comment type="similarity">
    <text evidence="2 6">Belongs to the PqqB family.</text>
</comment>
<comment type="caution">
    <text evidence="9">The sequence shown here is derived from an EMBL/GenBank/DDBJ whole genome shotgun (WGS) entry which is preliminary data.</text>
</comment>
<reference evidence="9 10" key="1">
    <citation type="submission" date="2012-11" db="EMBL/GenBank/DDBJ databases">
        <title>Whole genome sequence of Acidocella aminolytica 101 = DSM 11237.</title>
        <authorList>
            <person name="Azuma Y."/>
            <person name="Higashiura N."/>
            <person name="Hirakawa H."/>
            <person name="Matsushita K."/>
        </authorList>
    </citation>
    <scope>NUCLEOTIDE SEQUENCE [LARGE SCALE GENOMIC DNA]</scope>
    <source>
        <strain evidence="10">101 / DSM 11237</strain>
    </source>
</reference>
<dbReference type="GO" id="GO:0018189">
    <property type="term" value="P:pyrroloquinoline quinone biosynthetic process"/>
    <property type="evidence" value="ECO:0007669"/>
    <property type="project" value="UniProtKB-UniRule"/>
</dbReference>
<sequence>MLLNASPDLPAQLRDNDILHPDNNGPARNNPIAAVIISGGDIDCITGLLTLREGHAFRLYAQDFVMSVLNANQVFSVMNGDLVAREILPPASPVTLHDASGQELGLRVEAFPVPGKIPLYQEEGRDLSALVSAESVIGLSVTDDAGKTLLFIPGCAHVTPEILERAKNAEIVFFDGTLWQDREMIDAGLSQKTGARMGHISVSGECGTIAAFSALMRTRKIFIHINNTNPILCDDSEEAKKVRDSGWDVAYDGMEVTL</sequence>
<evidence type="ECO:0000256" key="1">
    <source>
        <dbReference type="ARBA" id="ARBA00004886"/>
    </source>
</evidence>
<evidence type="ECO:0000256" key="6">
    <source>
        <dbReference type="HAMAP-Rule" id="MF_00653"/>
    </source>
</evidence>
<keyword evidence="5 6" id="KW-0884">PQQ biosynthesis</keyword>
<dbReference type="SUPFAM" id="SSF56281">
    <property type="entry name" value="Metallo-hydrolase/oxidoreductase"/>
    <property type="match status" value="1"/>
</dbReference>